<evidence type="ECO:0000313" key="1">
    <source>
        <dbReference type="EMBL" id="KTC78362.1"/>
    </source>
</evidence>
<keyword evidence="2" id="KW-1185">Reference proteome</keyword>
<accession>A0A0W0S4R5</accession>
<dbReference type="PATRIC" id="fig|29422.6.peg.2817"/>
<dbReference type="Proteomes" id="UP000054742">
    <property type="component" value="Unassembled WGS sequence"/>
</dbReference>
<name>A0A0W0S4R5_9GAMM</name>
<dbReference type="AlphaFoldDB" id="A0A0W0S4R5"/>
<reference evidence="1 2" key="1">
    <citation type="submission" date="2015-11" db="EMBL/GenBank/DDBJ databases">
        <title>Genomic analysis of 38 Legionella species identifies large and diverse effector repertoires.</title>
        <authorList>
            <person name="Burstein D."/>
            <person name="Amaro F."/>
            <person name="Zusman T."/>
            <person name="Lifshitz Z."/>
            <person name="Cohen O."/>
            <person name="Gilbert J.A."/>
            <person name="Pupko T."/>
            <person name="Shuman H.A."/>
            <person name="Segal G."/>
        </authorList>
    </citation>
    <scope>NUCLEOTIDE SEQUENCE [LARGE SCALE GENOMIC DNA]</scope>
    <source>
        <strain evidence="1 2">ATCC 43878</strain>
    </source>
</reference>
<organism evidence="1 2">
    <name type="scientific">Legionella brunensis</name>
    <dbReference type="NCBI Taxonomy" id="29422"/>
    <lineage>
        <taxon>Bacteria</taxon>
        <taxon>Pseudomonadati</taxon>
        <taxon>Pseudomonadota</taxon>
        <taxon>Gammaproteobacteria</taxon>
        <taxon>Legionellales</taxon>
        <taxon>Legionellaceae</taxon>
        <taxon>Legionella</taxon>
    </lineage>
</organism>
<evidence type="ECO:0000313" key="2">
    <source>
        <dbReference type="Proteomes" id="UP000054742"/>
    </source>
</evidence>
<dbReference type="STRING" id="29422.Lbru_2654"/>
<sequence>MEIKDLILAIDNFNRSVWFWERDIKRDPHFLMLKEFSMKFYHLENRDLAPQEMLLLFQIIADCPINEKEQRIGELFKELNNKFPQENFTLMTYLHSRKILNASVFNALYKKKIVDVDVSMRKIIPIMEKNKLLNAETIDSLCAVLPWISSLYTLLLFFDNKRKLNAEIFKASCTYSYQSSSILNSIRDIVDWKQFLHYFIAVIHQPNSIAIFQLLSRWYKLKKFIPNQKQLSILLNSESFQKMNDLDINDLSLGDINLIFDNPIYSRQIFEILQDSSHFFKDEKTKAYMIKNVIYWDSAMDALALVSQYITPDTQLTSFFLHCHHAPDLLIQLKKLREFGLLKRKNSCYQPLVTTLLNFPKYAQDTTDIFITLSNYLAIRNQPDRGPSEAKNGFESYLNKVYKEPHNIPNVALALRKLEKEGITNKKGILLIFSHDFSSTHEIVDLLILLNKSGISSLEDAREVLEKPKLLDIVKVLFNAGLLNQTVFSALLRSNPSAPILELSKPQKTGVFLQEMERINHPFCHYLLGKIYCGELWGIDRYFNLKKAWRFLNKVPSSFPWKEEVSYSLFNITFQKPQADENRHLVASPRLAFFENPGAEVLIRTKQVLELMESQHPLAPRIKHSYLFSSYKDNDEKAQALLLRMSKTPRGYYPKLFDLFAEADLVTKVIRTECQRWFALQKYSSSKERVNAEKESSGLLCLP</sequence>
<dbReference type="EMBL" id="LNXV01000033">
    <property type="protein sequence ID" value="KTC78362.1"/>
    <property type="molecule type" value="Genomic_DNA"/>
</dbReference>
<comment type="caution">
    <text evidence="1">The sequence shown here is derived from an EMBL/GenBank/DDBJ whole genome shotgun (WGS) entry which is preliminary data.</text>
</comment>
<proteinExistence type="predicted"/>
<dbReference type="RefSeq" id="WP_058442620.1">
    <property type="nucleotide sequence ID" value="NZ_CAAAHU010000004.1"/>
</dbReference>
<protein>
    <submittedName>
        <fullName evidence="1">Uncharacterized protein</fullName>
    </submittedName>
</protein>
<gene>
    <name evidence="1" type="ORF">Lbru_2654</name>
</gene>